<sequence length="174" mass="18513">MKILYIRVVLLSLVLIFSNAQATQEGDTTIVNVSGTIIENSGSDCTINNGAQQLVYFGDDVYIAKIDGVNYKKTILPVSFKCDEGSNGLVEISFVGAGTGEGCDTVLCTSIPGLGLQIYENESKITLGKKIYAEVKNGSVIIPSSFYAAPVKINSTQLKAGEFTSVMSIIIDVV</sequence>
<evidence type="ECO:0000313" key="3">
    <source>
        <dbReference type="EMBL" id="MBW1258073.1"/>
    </source>
</evidence>
<dbReference type="Proteomes" id="UP001197236">
    <property type="component" value="Unassembled WGS sequence"/>
</dbReference>
<evidence type="ECO:0000256" key="1">
    <source>
        <dbReference type="SAM" id="SignalP"/>
    </source>
</evidence>
<dbReference type="SUPFAM" id="SSF49401">
    <property type="entry name" value="Bacterial adhesins"/>
    <property type="match status" value="1"/>
</dbReference>
<protein>
    <submittedName>
        <fullName evidence="3">Fimbrial protein</fullName>
    </submittedName>
</protein>
<gene>
    <name evidence="3" type="ORF">KYI95_12880</name>
</gene>
<dbReference type="RefSeq" id="WP_096011943.1">
    <property type="nucleotide sequence ID" value="NZ_CP193910.1"/>
</dbReference>
<dbReference type="PANTHER" id="PTHR33420">
    <property type="entry name" value="FIMBRIAL SUBUNIT ELFA-RELATED"/>
    <property type="match status" value="1"/>
</dbReference>
<dbReference type="Gene3D" id="2.60.40.1090">
    <property type="entry name" value="Fimbrial-type adhesion domain"/>
    <property type="match status" value="1"/>
</dbReference>
<proteinExistence type="predicted"/>
<organism evidence="3 4">
    <name type="scientific">Pantoea allii</name>
    <dbReference type="NCBI Taxonomy" id="574096"/>
    <lineage>
        <taxon>Bacteria</taxon>
        <taxon>Pseudomonadati</taxon>
        <taxon>Pseudomonadota</taxon>
        <taxon>Gammaproteobacteria</taxon>
        <taxon>Enterobacterales</taxon>
        <taxon>Erwiniaceae</taxon>
        <taxon>Pantoea</taxon>
    </lineage>
</organism>
<dbReference type="InterPro" id="IPR000259">
    <property type="entry name" value="Adhesion_dom_fimbrial"/>
</dbReference>
<feature type="signal peptide" evidence="1">
    <location>
        <begin position="1"/>
        <end position="22"/>
    </location>
</feature>
<evidence type="ECO:0000313" key="4">
    <source>
        <dbReference type="Proteomes" id="UP001197236"/>
    </source>
</evidence>
<feature type="domain" description="Fimbrial-type adhesion" evidence="2">
    <location>
        <begin position="32"/>
        <end position="172"/>
    </location>
</feature>
<keyword evidence="1" id="KW-0732">Signal</keyword>
<dbReference type="InterPro" id="IPR050263">
    <property type="entry name" value="Bact_Fimbrial_Adh_Pro"/>
</dbReference>
<feature type="chain" id="PRO_5047058153" evidence="1">
    <location>
        <begin position="23"/>
        <end position="174"/>
    </location>
</feature>
<evidence type="ECO:0000259" key="2">
    <source>
        <dbReference type="Pfam" id="PF00419"/>
    </source>
</evidence>
<comment type="caution">
    <text evidence="3">The sequence shown here is derived from an EMBL/GenBank/DDBJ whole genome shotgun (WGS) entry which is preliminary data.</text>
</comment>
<dbReference type="EMBL" id="JAHVXZ010000006">
    <property type="protein sequence ID" value="MBW1258073.1"/>
    <property type="molecule type" value="Genomic_DNA"/>
</dbReference>
<accession>A0ABS6VFK4</accession>
<dbReference type="Pfam" id="PF00419">
    <property type="entry name" value="Fimbrial"/>
    <property type="match status" value="1"/>
</dbReference>
<dbReference type="PANTHER" id="PTHR33420:SF26">
    <property type="entry name" value="FIMBRIAL SUBUNIT"/>
    <property type="match status" value="1"/>
</dbReference>
<dbReference type="InterPro" id="IPR008966">
    <property type="entry name" value="Adhesion_dom_sf"/>
</dbReference>
<keyword evidence="4" id="KW-1185">Reference proteome</keyword>
<reference evidence="3 4" key="1">
    <citation type="submission" date="2021-07" db="EMBL/GenBank/DDBJ databases">
        <title>A novel phosphonate cluster across the Pantoea species complex is important for pathogenicity in onion.</title>
        <authorList>
            <person name="Zhao M."/>
            <person name="Stice S."/>
            <person name="Shin G.Y."/>
            <person name="Coutinho T."/>
            <person name="Gitaitis R."/>
            <person name="Kvitko B."/>
            <person name="Dutta B."/>
        </authorList>
    </citation>
    <scope>NUCLEOTIDE SEQUENCE [LARGE SCALE GENOMIC DNA]</scope>
    <source>
        <strain evidence="3 4">BD 382</strain>
    </source>
</reference>
<name>A0ABS6VFK4_9GAMM</name>
<dbReference type="InterPro" id="IPR036937">
    <property type="entry name" value="Adhesion_dom_fimbrial_sf"/>
</dbReference>